<dbReference type="EMBL" id="LS974621">
    <property type="protein sequence ID" value="CAG7873708.1"/>
    <property type="molecule type" value="Genomic_DNA"/>
</dbReference>
<dbReference type="AlphaFoldDB" id="A0A8D9DFW3"/>
<organism evidence="2 3">
    <name type="scientific">Brassica campestris</name>
    <name type="common">Field mustard</name>
    <dbReference type="NCBI Taxonomy" id="3711"/>
    <lineage>
        <taxon>Eukaryota</taxon>
        <taxon>Viridiplantae</taxon>
        <taxon>Streptophyta</taxon>
        <taxon>Embryophyta</taxon>
        <taxon>Tracheophyta</taxon>
        <taxon>Spermatophyta</taxon>
        <taxon>Magnoliopsida</taxon>
        <taxon>eudicotyledons</taxon>
        <taxon>Gunneridae</taxon>
        <taxon>Pentapetalae</taxon>
        <taxon>rosids</taxon>
        <taxon>malvids</taxon>
        <taxon>Brassicales</taxon>
        <taxon>Brassicaceae</taxon>
        <taxon>Brassiceae</taxon>
        <taxon>Brassica</taxon>
    </lineage>
</organism>
<dbReference type="Proteomes" id="UP000694005">
    <property type="component" value="Chromosome A05"/>
</dbReference>
<feature type="signal peptide" evidence="1">
    <location>
        <begin position="1"/>
        <end position="22"/>
    </location>
</feature>
<gene>
    <name evidence="2" type="ORF">BRAPAZ1V2_A05P02290.2</name>
</gene>
<evidence type="ECO:0000256" key="1">
    <source>
        <dbReference type="SAM" id="SignalP"/>
    </source>
</evidence>
<evidence type="ECO:0000313" key="3">
    <source>
        <dbReference type="Proteomes" id="UP000694005"/>
    </source>
</evidence>
<name>A0A8D9DFW3_BRACM</name>
<keyword evidence="1" id="KW-0732">Signal</keyword>
<reference evidence="2 3" key="1">
    <citation type="submission" date="2021-07" db="EMBL/GenBank/DDBJ databases">
        <authorList>
            <consortium name="Genoscope - CEA"/>
            <person name="William W."/>
        </authorList>
    </citation>
    <scope>NUCLEOTIDE SEQUENCE [LARGE SCALE GENOMIC DNA]</scope>
</reference>
<sequence>MMGRWVDLIGSGLLGLLWPARSSGGDCVRLVLQSSVHLPLLTRISFTFTSYIFAGKKNTPESHNSLSSDTMINTWELMNGHDDEDWIHLHSKPKHPLWKHLAEESFLSGLDLRILKERVIFPTTWQKHQTGHMQPLKSNDFNQLTRFRVAVEERDILMYSHYRTELQISLGEEKPILLP</sequence>
<proteinExistence type="predicted"/>
<dbReference type="Gramene" id="A05p02290.2_BraZ1">
    <property type="protein sequence ID" value="A05p02290.2_BraZ1.CDS"/>
    <property type="gene ID" value="A05g02290.2_BraZ1"/>
</dbReference>
<evidence type="ECO:0000313" key="2">
    <source>
        <dbReference type="EMBL" id="CAG7873708.1"/>
    </source>
</evidence>
<protein>
    <submittedName>
        <fullName evidence="2">Uncharacterized protein</fullName>
    </submittedName>
</protein>
<accession>A0A8D9DFW3</accession>
<feature type="chain" id="PRO_5034984882" evidence="1">
    <location>
        <begin position="23"/>
        <end position="179"/>
    </location>
</feature>